<name>A0A4V2Q1W1_9RHOB</name>
<dbReference type="Pfam" id="PF06074">
    <property type="entry name" value="Portal_Mu"/>
    <property type="match status" value="1"/>
</dbReference>
<dbReference type="AlphaFoldDB" id="A0A4V2Q1W1"/>
<evidence type="ECO:0008006" key="4">
    <source>
        <dbReference type="Google" id="ProtNLM"/>
    </source>
</evidence>
<comment type="caution">
    <text evidence="2">The sequence shown here is derived from an EMBL/GenBank/DDBJ whole genome shotgun (WGS) entry which is preliminary data.</text>
</comment>
<sequence>MAKPPRIDTPLVPPAGPLRRQAGTSGLRHVSGYLQEEYQRELQGRRGRELYNEMETASPVIGGMLFAIRSAMRGANWRVIPADDSDAADRLKVLIEEGLADMQQSMSDVVSSAASMLTYGFSIQEPLWRQRKGKNRAQPWLSSKYNDGLWFPYRLAARSQRTIDRWIFDQESEQILGFVQTPWNGIQRSVPMSRCLHYRTTDDLDNPEGRSILRNAYVPYYFTKRLNELEAIGCERDLTGYPVLKVPGELLSNDADPSAIATRNAYESMLGNIRRDTMEGLLLPSDVDDAGNAFYQFELMTSGGTRAVDTDAMIRRHEVRMAQSVMADFLFIGSESTGSHALAEVKLKSLLGATENLMQSVAHVLNTSLLPMLSAINGFDDDLMPTLQPEPLVPADLDGLGNYITSLTNAGIPLTDQETENTLRELADLPEGPAPEDRDAALMMPPMDLGDDTADDTNVVPFTPPADDPSADDSVQMEKRQTFGEAMGDLLGKERF</sequence>
<protein>
    <recommendedName>
        <fullName evidence="4">Phage portal protein</fullName>
    </recommendedName>
</protein>
<keyword evidence="3" id="KW-1185">Reference proteome</keyword>
<organism evidence="2 3">
    <name type="scientific">Shimia isoporae</name>
    <dbReference type="NCBI Taxonomy" id="647720"/>
    <lineage>
        <taxon>Bacteria</taxon>
        <taxon>Pseudomonadati</taxon>
        <taxon>Pseudomonadota</taxon>
        <taxon>Alphaproteobacteria</taxon>
        <taxon>Rhodobacterales</taxon>
        <taxon>Roseobacteraceae</taxon>
    </lineage>
</organism>
<evidence type="ECO:0000256" key="1">
    <source>
        <dbReference type="SAM" id="MobiDB-lite"/>
    </source>
</evidence>
<feature type="region of interest" description="Disordered" evidence="1">
    <location>
        <begin position="452"/>
        <end position="476"/>
    </location>
</feature>
<proteinExistence type="predicted"/>
<dbReference type="InterPro" id="IPR009279">
    <property type="entry name" value="Portal_Mu"/>
</dbReference>
<dbReference type="EMBL" id="SMGR01000005">
    <property type="protein sequence ID" value="TCK99360.1"/>
    <property type="molecule type" value="Genomic_DNA"/>
</dbReference>
<dbReference type="RefSeq" id="WP_132861976.1">
    <property type="nucleotide sequence ID" value="NZ_SMGR01000005.1"/>
</dbReference>
<gene>
    <name evidence="2" type="ORF">BXY66_3862</name>
</gene>
<dbReference type="OrthoDB" id="7059604at2"/>
<evidence type="ECO:0000313" key="2">
    <source>
        <dbReference type="EMBL" id="TCK99360.1"/>
    </source>
</evidence>
<reference evidence="2 3" key="1">
    <citation type="submission" date="2019-03" db="EMBL/GenBank/DDBJ databases">
        <title>Genomic Encyclopedia of Archaeal and Bacterial Type Strains, Phase II (KMG-II): from individual species to whole genera.</title>
        <authorList>
            <person name="Goeker M."/>
        </authorList>
    </citation>
    <scope>NUCLEOTIDE SEQUENCE [LARGE SCALE GENOMIC DNA]</scope>
    <source>
        <strain evidence="2 3">DSM 26433</strain>
    </source>
</reference>
<dbReference type="Proteomes" id="UP000295673">
    <property type="component" value="Unassembled WGS sequence"/>
</dbReference>
<evidence type="ECO:0000313" key="3">
    <source>
        <dbReference type="Proteomes" id="UP000295673"/>
    </source>
</evidence>
<accession>A0A4V2Q1W1</accession>
<feature type="region of interest" description="Disordered" evidence="1">
    <location>
        <begin position="1"/>
        <end position="26"/>
    </location>
</feature>